<dbReference type="EMBL" id="CP061800">
    <property type="protein sequence ID" value="QTA87997.1"/>
    <property type="molecule type" value="Genomic_DNA"/>
</dbReference>
<protein>
    <submittedName>
        <fullName evidence="1">Uncharacterized protein</fullName>
    </submittedName>
</protein>
<dbReference type="KEGG" id="dmm:dnm_040370"/>
<name>A0A975BLY9_9BACT</name>
<organism evidence="1 2">
    <name type="scientific">Desulfonema magnum</name>
    <dbReference type="NCBI Taxonomy" id="45655"/>
    <lineage>
        <taxon>Bacteria</taxon>
        <taxon>Pseudomonadati</taxon>
        <taxon>Thermodesulfobacteriota</taxon>
        <taxon>Desulfobacteria</taxon>
        <taxon>Desulfobacterales</taxon>
        <taxon>Desulfococcaceae</taxon>
        <taxon>Desulfonema</taxon>
    </lineage>
</organism>
<evidence type="ECO:0000313" key="1">
    <source>
        <dbReference type="EMBL" id="QTA87997.1"/>
    </source>
</evidence>
<evidence type="ECO:0000313" key="2">
    <source>
        <dbReference type="Proteomes" id="UP000663722"/>
    </source>
</evidence>
<dbReference type="AlphaFoldDB" id="A0A975BLY9"/>
<keyword evidence="2" id="KW-1185">Reference proteome</keyword>
<reference evidence="1" key="1">
    <citation type="journal article" date="2021" name="Microb. Physiol.">
        <title>Proteogenomic Insights into the Physiology of Marine, Sulfate-Reducing, Filamentous Desulfonema limicola and Desulfonema magnum.</title>
        <authorList>
            <person name="Schnaars V."/>
            <person name="Wohlbrand L."/>
            <person name="Scheve S."/>
            <person name="Hinrichs C."/>
            <person name="Reinhardt R."/>
            <person name="Rabus R."/>
        </authorList>
    </citation>
    <scope>NUCLEOTIDE SEQUENCE</scope>
    <source>
        <strain evidence="1">4be13</strain>
    </source>
</reference>
<dbReference type="Proteomes" id="UP000663722">
    <property type="component" value="Chromosome"/>
</dbReference>
<gene>
    <name evidence="1" type="ORF">dnm_040370</name>
</gene>
<sequence>MRSGVKNRKNKYLTINFRYLPGKETRLFSRNDPPPVTEKAGFLPICIRLRS</sequence>
<proteinExistence type="predicted"/>
<accession>A0A975BLY9</accession>